<dbReference type="CDD" id="cd06223">
    <property type="entry name" value="PRTases_typeI"/>
    <property type="match status" value="1"/>
</dbReference>
<accession>A0A073K2R0</accession>
<feature type="domain" description="Phosphoribosyltransferase" evidence="1">
    <location>
        <begin position="177"/>
        <end position="256"/>
    </location>
</feature>
<dbReference type="PANTHER" id="PTHR10210:SF41">
    <property type="entry name" value="RIBOSE-PHOSPHATE PYROPHOSPHOKINASE 1, CHLOROPLASTIC"/>
    <property type="match status" value="1"/>
</dbReference>
<dbReference type="Pfam" id="PF00156">
    <property type="entry name" value="Pribosyltran"/>
    <property type="match status" value="1"/>
</dbReference>
<dbReference type="GO" id="GO:0005737">
    <property type="term" value="C:cytoplasm"/>
    <property type="evidence" value="ECO:0007669"/>
    <property type="project" value="TreeGrafter"/>
</dbReference>
<dbReference type="PATRIC" id="fig|1598.90.peg.485"/>
<dbReference type="InterPro" id="IPR005946">
    <property type="entry name" value="Rib-P_diPkinase"/>
</dbReference>
<evidence type="ECO:0000313" key="2">
    <source>
        <dbReference type="EMBL" id="KEK16081.1"/>
    </source>
</evidence>
<dbReference type="GO" id="GO:0004749">
    <property type="term" value="F:ribose phosphate diphosphokinase activity"/>
    <property type="evidence" value="ECO:0007669"/>
    <property type="project" value="TreeGrafter"/>
</dbReference>
<organism evidence="2 3">
    <name type="scientific">Limosilactobacillus reuteri</name>
    <name type="common">Lactobacillus reuteri</name>
    <dbReference type="NCBI Taxonomy" id="1598"/>
    <lineage>
        <taxon>Bacteria</taxon>
        <taxon>Bacillati</taxon>
        <taxon>Bacillota</taxon>
        <taxon>Bacilli</taxon>
        <taxon>Lactobacillales</taxon>
        <taxon>Lactobacillaceae</taxon>
        <taxon>Limosilactobacillus</taxon>
    </lineage>
</organism>
<dbReference type="AlphaFoldDB" id="A0A073K2R0"/>
<dbReference type="GO" id="GO:0006164">
    <property type="term" value="P:purine nucleotide biosynthetic process"/>
    <property type="evidence" value="ECO:0007669"/>
    <property type="project" value="TreeGrafter"/>
</dbReference>
<dbReference type="GO" id="GO:0006015">
    <property type="term" value="P:5-phosphoribose 1-diphosphate biosynthetic process"/>
    <property type="evidence" value="ECO:0007669"/>
    <property type="project" value="TreeGrafter"/>
</dbReference>
<gene>
    <name evidence="2" type="ORF">LR3_08400</name>
</gene>
<proteinExistence type="predicted"/>
<dbReference type="GO" id="GO:0000287">
    <property type="term" value="F:magnesium ion binding"/>
    <property type="evidence" value="ECO:0007669"/>
    <property type="project" value="InterPro"/>
</dbReference>
<dbReference type="PANTHER" id="PTHR10210">
    <property type="entry name" value="RIBOSE-PHOSPHATE DIPHOSPHOKINASE FAMILY MEMBER"/>
    <property type="match status" value="1"/>
</dbReference>
<dbReference type="EMBL" id="JOSX01000010">
    <property type="protein sequence ID" value="KEK16081.1"/>
    <property type="molecule type" value="Genomic_DNA"/>
</dbReference>
<evidence type="ECO:0000313" key="3">
    <source>
        <dbReference type="Proteomes" id="UP000027731"/>
    </source>
</evidence>
<dbReference type="SUPFAM" id="SSF53271">
    <property type="entry name" value="PRTase-like"/>
    <property type="match status" value="1"/>
</dbReference>
<dbReference type="Proteomes" id="UP000027731">
    <property type="component" value="Unassembled WGS sequence"/>
</dbReference>
<reference evidence="2 3" key="1">
    <citation type="submission" date="2014-06" db="EMBL/GenBank/DDBJ databases">
        <title>Genetic determinant of reutericyclin biosynthesis of Lactobacillus reuteri.</title>
        <authorList>
            <person name="Lin X."/>
            <person name="Duar R."/>
            <person name="Walter J."/>
            <person name="Gaenzle M."/>
        </authorList>
    </citation>
    <scope>NUCLEOTIDE SEQUENCE [LARGE SCALE GENOMIC DNA]</scope>
    <source>
        <strain evidence="2 3">LTH2584</strain>
    </source>
</reference>
<dbReference type="InterPro" id="IPR000836">
    <property type="entry name" value="PRTase_dom"/>
</dbReference>
<comment type="caution">
    <text evidence="2">The sequence shown here is derived from an EMBL/GenBank/DDBJ whole genome shotgun (WGS) entry which is preliminary data.</text>
</comment>
<dbReference type="Gene3D" id="3.40.50.2020">
    <property type="match status" value="2"/>
</dbReference>
<name>A0A073K2R0_LIMRT</name>
<sequence length="283" mass="32698">MAIKLFSIGLFDEKDELTRINIEVFPDHTPLIHVDIEGFELSTLKLEIRWDYENDSELMDLIYITRYLQDKGVPHIGLTMPYIPNARYDRINNADEVFTLKYFAEVINSLHFDYVDVLDAHSNVSLALIDRVRQIDVAPLIQMAIDDFKPDVLFMPDEGAHKRYSKMFTLPSTFGIKTRDWRTGEIKDYFLAEQNLVEDRRVLIIDDICSRGGTFYYASKLLRDNGATSTGLYVTHCEDNIANGNLLNKEKSGIEQIYTANPLWHRDMTTSVYSPLDEIKVIN</sequence>
<dbReference type="InterPro" id="IPR029057">
    <property type="entry name" value="PRTase-like"/>
</dbReference>
<evidence type="ECO:0000259" key="1">
    <source>
        <dbReference type="Pfam" id="PF00156"/>
    </source>
</evidence>
<protein>
    <recommendedName>
        <fullName evidence="1">Phosphoribosyltransferase domain-containing protein</fullName>
    </recommendedName>
</protein>
<dbReference type="GO" id="GO:0002189">
    <property type="term" value="C:ribose phosphate diphosphokinase complex"/>
    <property type="evidence" value="ECO:0007669"/>
    <property type="project" value="TreeGrafter"/>
</dbReference>